<accession>A0ABY9TR49</accession>
<protein>
    <recommendedName>
        <fullName evidence="3">Sulfotransferase family protein</fullName>
    </recommendedName>
</protein>
<evidence type="ECO:0008006" key="3">
    <source>
        <dbReference type="Google" id="ProtNLM"/>
    </source>
</evidence>
<keyword evidence="2" id="KW-1185">Reference proteome</keyword>
<dbReference type="RefSeq" id="WP_348390438.1">
    <property type="nucleotide sequence ID" value="NZ_CP134145.1"/>
</dbReference>
<evidence type="ECO:0000313" key="2">
    <source>
        <dbReference type="Proteomes" id="UP001258994"/>
    </source>
</evidence>
<dbReference type="Gene3D" id="3.40.50.300">
    <property type="entry name" value="P-loop containing nucleotide triphosphate hydrolases"/>
    <property type="match status" value="1"/>
</dbReference>
<name>A0ABY9TR49_9GAMM</name>
<dbReference type="EMBL" id="CP134145">
    <property type="protein sequence ID" value="WNC71303.1"/>
    <property type="molecule type" value="Genomic_DNA"/>
</dbReference>
<dbReference type="Proteomes" id="UP001258994">
    <property type="component" value="Chromosome"/>
</dbReference>
<sequence length="309" mass="35331">MSTNFEMLKKQLDDAVGLIEKTNVDWESHIGLPESFGSLNDIQSLLDLCDKICKEYEVKKKPTIRIIHHLACSGGTLISKCISAMPNVYLLSEVHPFINRGTGLGTDISTLTKYAGIPNQRKLAEGLFKESIDKVYQHVNDLGGALVLRDHSHVDFNTNEEIPEKSRTLAILEEDYTVQSILTIRNPIDSYESLVKNGWVHFKPRTFDEYCSRLLQLINKFKKEEIFKYEDFVKQPKEQMQMITKALSLPYDDDFEDIFGIFKVTGDSGRSSDVISDRPRRELSATFENEIINSTNFQSIIDANYFKTQ</sequence>
<reference evidence="2" key="1">
    <citation type="submission" date="2023-09" db="EMBL/GenBank/DDBJ databases">
        <authorList>
            <person name="Li S."/>
            <person name="Li X."/>
            <person name="Zhang C."/>
            <person name="Zhao Z."/>
        </authorList>
    </citation>
    <scope>NUCLEOTIDE SEQUENCE [LARGE SCALE GENOMIC DNA]</scope>
    <source>
        <strain evidence="2">SQ149</strain>
    </source>
</reference>
<evidence type="ECO:0000313" key="1">
    <source>
        <dbReference type="EMBL" id="WNC71303.1"/>
    </source>
</evidence>
<dbReference type="SUPFAM" id="SSF52540">
    <property type="entry name" value="P-loop containing nucleoside triphosphate hydrolases"/>
    <property type="match status" value="1"/>
</dbReference>
<organism evidence="1 2">
    <name type="scientific">Thalassotalea psychrophila</name>
    <dbReference type="NCBI Taxonomy" id="3065647"/>
    <lineage>
        <taxon>Bacteria</taxon>
        <taxon>Pseudomonadati</taxon>
        <taxon>Pseudomonadota</taxon>
        <taxon>Gammaproteobacteria</taxon>
        <taxon>Alteromonadales</taxon>
        <taxon>Colwelliaceae</taxon>
        <taxon>Thalassotalea</taxon>
    </lineage>
</organism>
<gene>
    <name evidence="1" type="ORF">RGQ13_14385</name>
</gene>
<proteinExistence type="predicted"/>
<dbReference type="InterPro" id="IPR027417">
    <property type="entry name" value="P-loop_NTPase"/>
</dbReference>